<sequence length="252" mass="27813">MSKIFFNVQGTGQPVILIHGFPMNSAVWNEFAATISENFKVYTPDLPGFGKSESLSSPFSIDDVATQLLLWIEEQKIQNPVVIGHSLGGYVTLAMAAKNLNLFAGIGLFHSTAYSDSTEKKESRTKTIDFVKKNGALAFTSNFIQQLFANPEHPAIARIREIAIQSSEDTVTGYTQAMRDRPARVEVLQQFDKPVLLIAGKKDQSIPAASVEEQAALCKKPVLHVLNDVAHMGMFEKFTETVNLVKVFVNHL</sequence>
<dbReference type="Pfam" id="PF12697">
    <property type="entry name" value="Abhydrolase_6"/>
    <property type="match status" value="1"/>
</dbReference>
<gene>
    <name evidence="2" type="ORF">SAMN05660236_3271</name>
</gene>
<keyword evidence="3" id="KW-1185">Reference proteome</keyword>
<protein>
    <submittedName>
        <fullName evidence="2">Pimeloyl-ACP methyl ester carboxylesterase</fullName>
    </submittedName>
</protein>
<dbReference type="PANTHER" id="PTHR43194">
    <property type="entry name" value="HYDROLASE ALPHA/BETA FOLD FAMILY"/>
    <property type="match status" value="1"/>
</dbReference>
<dbReference type="PANTHER" id="PTHR43194:SF5">
    <property type="entry name" value="PIMELOYL-[ACYL-CARRIER PROTEIN] METHYL ESTER ESTERASE"/>
    <property type="match status" value="1"/>
</dbReference>
<evidence type="ECO:0000259" key="1">
    <source>
        <dbReference type="Pfam" id="PF12697"/>
    </source>
</evidence>
<proteinExistence type="predicted"/>
<reference evidence="2 3" key="1">
    <citation type="submission" date="2017-02" db="EMBL/GenBank/DDBJ databases">
        <authorList>
            <person name="Peterson S.W."/>
        </authorList>
    </citation>
    <scope>NUCLEOTIDE SEQUENCE [LARGE SCALE GENOMIC DNA]</scope>
    <source>
        <strain evidence="2 3">DSM 25262</strain>
    </source>
</reference>
<dbReference type="PRINTS" id="PR00111">
    <property type="entry name" value="ABHYDROLASE"/>
</dbReference>
<dbReference type="InterPro" id="IPR050228">
    <property type="entry name" value="Carboxylesterase_BioH"/>
</dbReference>
<dbReference type="InterPro" id="IPR029058">
    <property type="entry name" value="AB_hydrolase_fold"/>
</dbReference>
<dbReference type="RefSeq" id="WP_079687810.1">
    <property type="nucleotide sequence ID" value="NZ_FUZU01000002.1"/>
</dbReference>
<dbReference type="OrthoDB" id="252464at2"/>
<organism evidence="2 3">
    <name type="scientific">Ohtaekwangia koreensis</name>
    <dbReference type="NCBI Taxonomy" id="688867"/>
    <lineage>
        <taxon>Bacteria</taxon>
        <taxon>Pseudomonadati</taxon>
        <taxon>Bacteroidota</taxon>
        <taxon>Cytophagia</taxon>
        <taxon>Cytophagales</taxon>
        <taxon>Fulvivirgaceae</taxon>
        <taxon>Ohtaekwangia</taxon>
    </lineage>
</organism>
<dbReference type="AlphaFoldDB" id="A0A1T5LHW2"/>
<dbReference type="InterPro" id="IPR000073">
    <property type="entry name" value="AB_hydrolase_1"/>
</dbReference>
<dbReference type="STRING" id="688867.SAMN05660236_3271"/>
<evidence type="ECO:0000313" key="3">
    <source>
        <dbReference type="Proteomes" id="UP000190961"/>
    </source>
</evidence>
<name>A0A1T5LHW2_9BACT</name>
<feature type="domain" description="AB hydrolase-1" evidence="1">
    <location>
        <begin position="15"/>
        <end position="236"/>
    </location>
</feature>
<dbReference type="Proteomes" id="UP000190961">
    <property type="component" value="Unassembled WGS sequence"/>
</dbReference>
<dbReference type="Gene3D" id="3.40.50.1820">
    <property type="entry name" value="alpha/beta hydrolase"/>
    <property type="match status" value="1"/>
</dbReference>
<evidence type="ECO:0000313" key="2">
    <source>
        <dbReference type="EMBL" id="SKC75570.1"/>
    </source>
</evidence>
<dbReference type="SUPFAM" id="SSF53474">
    <property type="entry name" value="alpha/beta-Hydrolases"/>
    <property type="match status" value="1"/>
</dbReference>
<accession>A0A1T5LHW2</accession>
<dbReference type="EMBL" id="FUZU01000002">
    <property type="protein sequence ID" value="SKC75570.1"/>
    <property type="molecule type" value="Genomic_DNA"/>
</dbReference>